<dbReference type="Proteomes" id="UP000231464">
    <property type="component" value="Unassembled WGS sequence"/>
</dbReference>
<organism evidence="1 2">
    <name type="scientific">Candidatus Kuenenbacteria bacterium CG10_big_fil_rev_8_21_14_0_10_36_11</name>
    <dbReference type="NCBI Taxonomy" id="1974618"/>
    <lineage>
        <taxon>Bacteria</taxon>
        <taxon>Candidatus Kueneniibacteriota</taxon>
    </lineage>
</organism>
<reference evidence="2" key="1">
    <citation type="submission" date="2017-09" db="EMBL/GenBank/DDBJ databases">
        <title>Depth-based differentiation of microbial function through sediment-hosted aquifers and enrichment of novel symbionts in the deep terrestrial subsurface.</title>
        <authorList>
            <person name="Probst A.J."/>
            <person name="Ladd B."/>
            <person name="Jarett J.K."/>
            <person name="Geller-Mcgrath D.E."/>
            <person name="Sieber C.M.K."/>
            <person name="Emerson J.B."/>
            <person name="Anantharaman K."/>
            <person name="Thomas B.C."/>
            <person name="Malmstrom R."/>
            <person name="Stieglmeier M."/>
            <person name="Klingl A."/>
            <person name="Woyke T."/>
            <person name="Ryan C.M."/>
            <person name="Banfield J.F."/>
        </authorList>
    </citation>
    <scope>NUCLEOTIDE SEQUENCE [LARGE SCALE GENOMIC DNA]</scope>
</reference>
<protein>
    <submittedName>
        <fullName evidence="1">Uncharacterized protein</fullName>
    </submittedName>
</protein>
<sequence>MLLFFILTAVGMGFGWDKKVLAATPSGDIRQPAVNTLKARGGFRGGNAVLTTVGGTPKGPFDDISAAIRWVVEQVKQGLNVAYQEAGDIAYKNSLRYFLNRVAYDTATYIASGGAGQKPLFISEG</sequence>
<dbReference type="EMBL" id="PFBP01000021">
    <property type="protein sequence ID" value="PIT89914.1"/>
    <property type="molecule type" value="Genomic_DNA"/>
</dbReference>
<feature type="non-terminal residue" evidence="1">
    <location>
        <position position="125"/>
    </location>
</feature>
<comment type="caution">
    <text evidence="1">The sequence shown here is derived from an EMBL/GenBank/DDBJ whole genome shotgun (WGS) entry which is preliminary data.</text>
</comment>
<dbReference type="AlphaFoldDB" id="A0A2M6WAV8"/>
<evidence type="ECO:0000313" key="2">
    <source>
        <dbReference type="Proteomes" id="UP000231464"/>
    </source>
</evidence>
<gene>
    <name evidence="1" type="ORF">COU23_01395</name>
</gene>
<evidence type="ECO:0000313" key="1">
    <source>
        <dbReference type="EMBL" id="PIT89914.1"/>
    </source>
</evidence>
<name>A0A2M6WAV8_9BACT</name>
<accession>A0A2M6WAV8</accession>
<proteinExistence type="predicted"/>